<accession>A0A2U1DLZ4</accession>
<dbReference type="InterPro" id="IPR036721">
    <property type="entry name" value="RCK_C_sf"/>
</dbReference>
<dbReference type="InterPro" id="IPR006037">
    <property type="entry name" value="RCK_C"/>
</dbReference>
<dbReference type="PROSITE" id="PS51201">
    <property type="entry name" value="RCK_N"/>
    <property type="match status" value="1"/>
</dbReference>
<dbReference type="SUPFAM" id="SSF116726">
    <property type="entry name" value="TrkA C-terminal domain-like"/>
    <property type="match status" value="1"/>
</dbReference>
<keyword evidence="4" id="KW-1185">Reference proteome</keyword>
<evidence type="ECO:0000313" key="4">
    <source>
        <dbReference type="Proteomes" id="UP000245793"/>
    </source>
</evidence>
<name>A0A2U1DLZ4_9FIRM</name>
<dbReference type="GO" id="GO:0006813">
    <property type="term" value="P:potassium ion transport"/>
    <property type="evidence" value="ECO:0007669"/>
    <property type="project" value="InterPro"/>
</dbReference>
<feature type="domain" description="RCK C-terminal" evidence="2">
    <location>
        <begin position="134"/>
        <end position="213"/>
    </location>
</feature>
<feature type="domain" description="RCK N-terminal" evidence="1">
    <location>
        <begin position="1"/>
        <end position="117"/>
    </location>
</feature>
<dbReference type="Gene3D" id="3.30.70.1450">
    <property type="entry name" value="Regulator of K+ conductance, C-terminal domain"/>
    <property type="match status" value="1"/>
</dbReference>
<dbReference type="InterPro" id="IPR036291">
    <property type="entry name" value="NAD(P)-bd_dom_sf"/>
</dbReference>
<dbReference type="Pfam" id="PF02254">
    <property type="entry name" value="TrkA_N"/>
    <property type="match status" value="1"/>
</dbReference>
<protein>
    <submittedName>
        <fullName evidence="3">Trk system potassium uptake protein TrkA</fullName>
    </submittedName>
</protein>
<dbReference type="InterPro" id="IPR050721">
    <property type="entry name" value="Trk_Ktr_HKT_K-transport"/>
</dbReference>
<comment type="caution">
    <text evidence="3">The sequence shown here is derived from an EMBL/GenBank/DDBJ whole genome shotgun (WGS) entry which is preliminary data.</text>
</comment>
<dbReference type="RefSeq" id="WP_034545742.1">
    <property type="nucleotide sequence ID" value="NZ_CP096650.1"/>
</dbReference>
<evidence type="ECO:0000313" key="3">
    <source>
        <dbReference type="EMBL" id="PVY88715.1"/>
    </source>
</evidence>
<reference evidence="3 4" key="1">
    <citation type="submission" date="2018-04" db="EMBL/GenBank/DDBJ databases">
        <title>Genomic Encyclopedia of Type Strains, Phase IV (KMG-IV): sequencing the most valuable type-strain genomes for metagenomic binning, comparative biology and taxonomic classification.</title>
        <authorList>
            <person name="Goeker M."/>
        </authorList>
    </citation>
    <scope>NUCLEOTIDE SEQUENCE [LARGE SCALE GENOMIC DNA]</scope>
    <source>
        <strain evidence="3 4">DSM 20705</strain>
    </source>
</reference>
<dbReference type="PANTHER" id="PTHR43833">
    <property type="entry name" value="POTASSIUM CHANNEL PROTEIN 2-RELATED-RELATED"/>
    <property type="match status" value="1"/>
</dbReference>
<evidence type="ECO:0000259" key="1">
    <source>
        <dbReference type="PROSITE" id="PS51201"/>
    </source>
</evidence>
<evidence type="ECO:0000259" key="2">
    <source>
        <dbReference type="PROSITE" id="PS51202"/>
    </source>
</evidence>
<dbReference type="GO" id="GO:0008324">
    <property type="term" value="F:monoatomic cation transmembrane transporter activity"/>
    <property type="evidence" value="ECO:0007669"/>
    <property type="project" value="InterPro"/>
</dbReference>
<dbReference type="AlphaFoldDB" id="A0A2U1DLZ4"/>
<dbReference type="EMBL" id="QEKV01000016">
    <property type="protein sequence ID" value="PVY88715.1"/>
    <property type="molecule type" value="Genomic_DNA"/>
</dbReference>
<dbReference type="PROSITE" id="PS51202">
    <property type="entry name" value="RCK_C"/>
    <property type="match status" value="1"/>
</dbReference>
<dbReference type="Proteomes" id="UP000245793">
    <property type="component" value="Unassembled WGS sequence"/>
</dbReference>
<dbReference type="PANTHER" id="PTHR43833:SF7">
    <property type="entry name" value="KTR SYSTEM POTASSIUM UPTAKE PROTEIN C"/>
    <property type="match status" value="1"/>
</dbReference>
<organism evidence="3 4">
    <name type="scientific">Ezakiella coagulans</name>
    <dbReference type="NCBI Taxonomy" id="46507"/>
    <lineage>
        <taxon>Bacteria</taxon>
        <taxon>Bacillati</taxon>
        <taxon>Bacillota</taxon>
        <taxon>Tissierellia</taxon>
        <taxon>Ezakiella</taxon>
    </lineage>
</organism>
<sequence length="213" mass="22957">MSSFCVIGLGRFGLNVSKELIQMGHEVMVIDKSKQALMQLSDIATYAIEADVLTEGALSEVGIGNFDCVIIATAVEPQAAIMSTMIAKEAGVPLVIAKASSDLHARVLKRVGADRIIFPEKETAIRLAHLLDNRGIVDFIPLGNDITIVEMVPLSAWVDKKLKELDLRQKYHISIVAIKKGSEVNAVPHADSKISAGDTLIVIGKSSDIENIK</sequence>
<dbReference type="Pfam" id="PF02080">
    <property type="entry name" value="TrkA_C"/>
    <property type="match status" value="1"/>
</dbReference>
<dbReference type="Gene3D" id="3.40.50.720">
    <property type="entry name" value="NAD(P)-binding Rossmann-like Domain"/>
    <property type="match status" value="1"/>
</dbReference>
<dbReference type="SUPFAM" id="SSF51735">
    <property type="entry name" value="NAD(P)-binding Rossmann-fold domains"/>
    <property type="match status" value="1"/>
</dbReference>
<dbReference type="InterPro" id="IPR003148">
    <property type="entry name" value="RCK_N"/>
</dbReference>
<gene>
    <name evidence="3" type="ORF">C7381_11610</name>
</gene>
<proteinExistence type="predicted"/>